<sequence length="351" mass="39826">MLKQVIHRGLSGPSGTRGISIPNSGPVQEISEMSVQLNGKGIRFRMSGNRYKIDVNGFVEVMRSYLHACKPERLPDIVELTANEEIAETRGWDDVASCAVERLVVSDLYVAIWIEFFRHTQNSRLSLDAFSADLSKKNIPVTNEKWLSYVLKNHPAIAIDGRLISKREMEGKIEDRIVALIKEEGVDFVRGKIYKLTGGKITIPDENIRPALSLDFVERHFNLANHVAGYYLREKDSFYCVGPGIFGLANEWDPIVEGLLPVPIPEKTGKKLKASKVFEAIWNTCLLCGNQLLLPTALHLAMVRNQYLFDKNGVFRVLKETLYNDYLEKIGAEVHLNTSFLTEWREQYAER</sequence>
<name>A0A1F4U794_UNCSA</name>
<evidence type="ECO:0000313" key="2">
    <source>
        <dbReference type="Proteomes" id="UP000179242"/>
    </source>
</evidence>
<accession>A0A1F4U794</accession>
<gene>
    <name evidence="1" type="ORF">A2438_02680</name>
</gene>
<comment type="caution">
    <text evidence="1">The sequence shown here is derived from an EMBL/GenBank/DDBJ whole genome shotgun (WGS) entry which is preliminary data.</text>
</comment>
<organism evidence="1 2">
    <name type="scientific">candidate division WOR-1 bacterium RIFOXYC2_FULL_46_14</name>
    <dbReference type="NCBI Taxonomy" id="1802587"/>
    <lineage>
        <taxon>Bacteria</taxon>
        <taxon>Bacillati</taxon>
        <taxon>Saganbacteria</taxon>
    </lineage>
</organism>
<dbReference type="AlphaFoldDB" id="A0A1F4U794"/>
<proteinExistence type="predicted"/>
<evidence type="ECO:0000313" key="1">
    <source>
        <dbReference type="EMBL" id="OGC40173.1"/>
    </source>
</evidence>
<reference evidence="1 2" key="1">
    <citation type="journal article" date="2016" name="Nat. Commun.">
        <title>Thousands of microbial genomes shed light on interconnected biogeochemical processes in an aquifer system.</title>
        <authorList>
            <person name="Anantharaman K."/>
            <person name="Brown C.T."/>
            <person name="Hug L.A."/>
            <person name="Sharon I."/>
            <person name="Castelle C.J."/>
            <person name="Probst A.J."/>
            <person name="Thomas B.C."/>
            <person name="Singh A."/>
            <person name="Wilkins M.J."/>
            <person name="Karaoz U."/>
            <person name="Brodie E.L."/>
            <person name="Williams K.H."/>
            <person name="Hubbard S.S."/>
            <person name="Banfield J.F."/>
        </authorList>
    </citation>
    <scope>NUCLEOTIDE SEQUENCE [LARGE SCALE GENOMIC DNA]</scope>
</reference>
<dbReference type="Proteomes" id="UP000179242">
    <property type="component" value="Unassembled WGS sequence"/>
</dbReference>
<dbReference type="EMBL" id="MEUJ01000004">
    <property type="protein sequence ID" value="OGC40173.1"/>
    <property type="molecule type" value="Genomic_DNA"/>
</dbReference>
<protein>
    <submittedName>
        <fullName evidence="1">Uncharacterized protein</fullName>
    </submittedName>
</protein>